<dbReference type="SMART" id="SM00642">
    <property type="entry name" value="Aamy"/>
    <property type="match status" value="1"/>
</dbReference>
<dbReference type="InterPro" id="IPR013783">
    <property type="entry name" value="Ig-like_fold"/>
</dbReference>
<evidence type="ECO:0000259" key="12">
    <source>
        <dbReference type="SMART" id="SM00642"/>
    </source>
</evidence>
<comment type="caution">
    <text evidence="13">The sequence shown here is derived from an EMBL/GenBank/DDBJ whole genome shotgun (WGS) entry which is preliminary data.</text>
</comment>
<evidence type="ECO:0000256" key="4">
    <source>
        <dbReference type="ARBA" id="ARBA00009000"/>
    </source>
</evidence>
<evidence type="ECO:0000256" key="10">
    <source>
        <dbReference type="HAMAP-Rule" id="MF_00685"/>
    </source>
</evidence>
<dbReference type="Pfam" id="PF00128">
    <property type="entry name" value="Alpha-amylase"/>
    <property type="match status" value="1"/>
</dbReference>
<dbReference type="NCBIfam" id="NF008967">
    <property type="entry name" value="PRK12313.1"/>
    <property type="match status" value="1"/>
</dbReference>
<evidence type="ECO:0000256" key="3">
    <source>
        <dbReference type="ARBA" id="ARBA00004964"/>
    </source>
</evidence>
<keyword evidence="6 10" id="KW-0328">Glycosyltransferase</keyword>
<dbReference type="CDD" id="cd11322">
    <property type="entry name" value="AmyAc_Glg_BE"/>
    <property type="match status" value="1"/>
</dbReference>
<keyword evidence="7 10" id="KW-0808">Transferase</keyword>
<evidence type="ECO:0000256" key="7">
    <source>
        <dbReference type="ARBA" id="ARBA00022679"/>
    </source>
</evidence>
<feature type="compositionally biased region" description="Basic and acidic residues" evidence="11">
    <location>
        <begin position="621"/>
        <end position="641"/>
    </location>
</feature>
<dbReference type="InterPro" id="IPR017853">
    <property type="entry name" value="GH"/>
</dbReference>
<evidence type="ECO:0000256" key="5">
    <source>
        <dbReference type="ARBA" id="ARBA00022600"/>
    </source>
</evidence>
<gene>
    <name evidence="10" type="primary">glgB</name>
    <name evidence="13" type="ORF">J2Z40_003599</name>
</gene>
<proteinExistence type="inferred from homology"/>
<dbReference type="NCBIfam" id="NF003811">
    <property type="entry name" value="PRK05402.1"/>
    <property type="match status" value="1"/>
</dbReference>
<dbReference type="SUPFAM" id="SSF81296">
    <property type="entry name" value="E set domains"/>
    <property type="match status" value="1"/>
</dbReference>
<dbReference type="Pfam" id="PF02922">
    <property type="entry name" value="CBM_48"/>
    <property type="match status" value="1"/>
</dbReference>
<dbReference type="InterPro" id="IPR006048">
    <property type="entry name" value="A-amylase/branching_C"/>
</dbReference>
<comment type="similarity">
    <text evidence="4 10">Belongs to the glycosyl hydrolase 13 family. GlgB subfamily.</text>
</comment>
<evidence type="ECO:0000313" key="13">
    <source>
        <dbReference type="EMBL" id="MBP2243017.1"/>
    </source>
</evidence>
<dbReference type="InterPro" id="IPR006047">
    <property type="entry name" value="GH13_cat_dom"/>
</dbReference>
<dbReference type="EMBL" id="JAGIKZ010000032">
    <property type="protein sequence ID" value="MBP2243017.1"/>
    <property type="molecule type" value="Genomic_DNA"/>
</dbReference>
<evidence type="ECO:0000313" key="14">
    <source>
        <dbReference type="Proteomes" id="UP001519293"/>
    </source>
</evidence>
<dbReference type="Gene3D" id="2.60.40.10">
    <property type="entry name" value="Immunoglobulins"/>
    <property type="match status" value="1"/>
</dbReference>
<keyword evidence="8 10" id="KW-0320">Glycogen biosynthesis</keyword>
<dbReference type="Pfam" id="PF02806">
    <property type="entry name" value="Alpha-amylase_C"/>
    <property type="match status" value="1"/>
</dbReference>
<evidence type="ECO:0000256" key="11">
    <source>
        <dbReference type="SAM" id="MobiDB-lite"/>
    </source>
</evidence>
<dbReference type="EC" id="2.4.1.18" evidence="10"/>
<dbReference type="NCBIfam" id="TIGR01515">
    <property type="entry name" value="branching_enzym"/>
    <property type="match status" value="1"/>
</dbReference>
<reference evidence="13 14" key="1">
    <citation type="submission" date="2021-03" db="EMBL/GenBank/DDBJ databases">
        <title>Genomic Encyclopedia of Type Strains, Phase IV (KMG-IV): sequencing the most valuable type-strain genomes for metagenomic binning, comparative biology and taxonomic classification.</title>
        <authorList>
            <person name="Goeker M."/>
        </authorList>
    </citation>
    <scope>NUCLEOTIDE SEQUENCE [LARGE SCALE GENOMIC DNA]</scope>
    <source>
        <strain evidence="13 14">DSM 26675</strain>
    </source>
</reference>
<feature type="domain" description="Glycosyl hydrolase family 13 catalytic" evidence="12">
    <location>
        <begin position="150"/>
        <end position="483"/>
    </location>
</feature>
<keyword evidence="5 10" id="KW-0321">Glycogen metabolism</keyword>
<dbReference type="InterPro" id="IPR013780">
    <property type="entry name" value="Glyco_hydro_b"/>
</dbReference>
<dbReference type="CDD" id="cd02855">
    <property type="entry name" value="E_set_GBE_prok_N"/>
    <property type="match status" value="1"/>
</dbReference>
<feature type="active site" description="Proton donor" evidence="10">
    <location>
        <position position="349"/>
    </location>
</feature>
<dbReference type="PANTHER" id="PTHR43651:SF3">
    <property type="entry name" value="1,4-ALPHA-GLUCAN-BRANCHING ENZYME"/>
    <property type="match status" value="1"/>
</dbReference>
<name>A0ABS4RMI3_9BACI</name>
<dbReference type="InterPro" id="IPR014756">
    <property type="entry name" value="Ig_E-set"/>
</dbReference>
<feature type="region of interest" description="Disordered" evidence="11">
    <location>
        <begin position="617"/>
        <end position="641"/>
    </location>
</feature>
<sequence length="641" mass="75456">MNTVTNFDMHLFHEGTLFESYKLFGAHIIKENNETYTRFCVWAPSATNIRLVGNFNNWNGERFQLHRVNQEGIWCIHVKGNLHGALYKYEMTTRDGNKRLKMDPYGFCSEFRPGTASIVYSLDGYEWKDHQWLQRKSEKRMDRMPIAIYEVHLGSWRRHEDGTPLSYQEAAAELIPYVKELGFTHIELLPLIEHPLDESWGYQATGYYSVTSRYGSPFDLMHFIDQCHQNGLGVILDWTPGHFCKDGHGLYQFDGSYLYEYETYEDRENIVWGTANFDLGKNEVRSFLISNALFWMDYFHIDGLRVDAVANILYWPNQYGKENSFGREFLQSLNQTVIAHDPTFLMIAEDSTKWPHVTAPVEYGGLGFSHKWNMGWMNDVLTYMETAPESRKQVHGKMTFPLMYAYKETFILPLSHDEVVHGKKSLLNKMPGDYWQKFAQLRLLLGYMIAHPGKKLLFMGFEIGQFDEWKDKSALDWNLLDFEMHRKLNHYVKRLLKLYRRSKPLFEMDHMSEGFEWIDVHNYQQSIFSFIRRGVDEELVVVCNFTERTYIDYRLGVPKEGSYREIFNSDREEFGGSNCVNKKVVRTENVEFHGKPCSIRMTIPPFGLSIMRPVKHRKERKGNGKEKMCSHAVSWRERKQT</sequence>
<dbReference type="Gene3D" id="2.60.40.1180">
    <property type="entry name" value="Golgi alpha-mannosidase II"/>
    <property type="match status" value="1"/>
</dbReference>
<comment type="pathway">
    <text evidence="3 10">Glycan biosynthesis; glycogen biosynthesis.</text>
</comment>
<dbReference type="InterPro" id="IPR004193">
    <property type="entry name" value="Glyco_hydro_13_N"/>
</dbReference>
<feature type="active site" description="Nucleophile" evidence="10">
    <location>
        <position position="307"/>
    </location>
</feature>
<evidence type="ECO:0000256" key="8">
    <source>
        <dbReference type="ARBA" id="ARBA00023056"/>
    </source>
</evidence>
<protein>
    <recommendedName>
        <fullName evidence="10">1,4-alpha-glucan branching enzyme GlgB</fullName>
        <ecNumber evidence="10">2.4.1.18</ecNumber>
    </recommendedName>
    <alternativeName>
        <fullName evidence="10">1,4-alpha-D-glucan:1,4-alpha-D-glucan 6-glucosyl-transferase</fullName>
    </alternativeName>
    <alternativeName>
        <fullName evidence="10">Alpha-(1-&gt;4)-glucan branching enzyme</fullName>
    </alternativeName>
    <alternativeName>
        <fullName evidence="10">Glycogen branching enzyme</fullName>
        <shortName evidence="10">BE</shortName>
    </alternativeName>
</protein>
<evidence type="ECO:0000256" key="2">
    <source>
        <dbReference type="ARBA" id="ARBA00002953"/>
    </source>
</evidence>
<dbReference type="InterPro" id="IPR006407">
    <property type="entry name" value="GlgB"/>
</dbReference>
<dbReference type="PANTHER" id="PTHR43651">
    <property type="entry name" value="1,4-ALPHA-GLUCAN-BRANCHING ENZYME"/>
    <property type="match status" value="1"/>
</dbReference>
<dbReference type="SUPFAM" id="SSF51011">
    <property type="entry name" value="Glycosyl hydrolase domain"/>
    <property type="match status" value="1"/>
</dbReference>
<evidence type="ECO:0000256" key="1">
    <source>
        <dbReference type="ARBA" id="ARBA00000826"/>
    </source>
</evidence>
<accession>A0ABS4RMI3</accession>
<keyword evidence="14" id="KW-1185">Reference proteome</keyword>
<dbReference type="PIRSF" id="PIRSF000463">
    <property type="entry name" value="GlgB"/>
    <property type="match status" value="1"/>
</dbReference>
<keyword evidence="9 10" id="KW-0119">Carbohydrate metabolism</keyword>
<comment type="catalytic activity">
    <reaction evidence="1 10">
        <text>Transfers a segment of a (1-&gt;4)-alpha-D-glucan chain to a primary hydroxy group in a similar glucan chain.</text>
        <dbReference type="EC" id="2.4.1.18"/>
    </reaction>
</comment>
<comment type="subunit">
    <text evidence="10">Monomer.</text>
</comment>
<dbReference type="HAMAP" id="MF_00685">
    <property type="entry name" value="GlgB"/>
    <property type="match status" value="1"/>
</dbReference>
<evidence type="ECO:0000256" key="6">
    <source>
        <dbReference type="ARBA" id="ARBA00022676"/>
    </source>
</evidence>
<dbReference type="GO" id="GO:0003844">
    <property type="term" value="F:1,4-alpha-glucan branching enzyme activity"/>
    <property type="evidence" value="ECO:0007669"/>
    <property type="project" value="UniProtKB-EC"/>
</dbReference>
<evidence type="ECO:0000256" key="9">
    <source>
        <dbReference type="ARBA" id="ARBA00023277"/>
    </source>
</evidence>
<dbReference type="InterPro" id="IPR037439">
    <property type="entry name" value="Branching_enzy"/>
</dbReference>
<organism evidence="13 14">
    <name type="scientific">Cytobacillus eiseniae</name>
    <dbReference type="NCBI Taxonomy" id="762947"/>
    <lineage>
        <taxon>Bacteria</taxon>
        <taxon>Bacillati</taxon>
        <taxon>Bacillota</taxon>
        <taxon>Bacilli</taxon>
        <taxon>Bacillales</taxon>
        <taxon>Bacillaceae</taxon>
        <taxon>Cytobacillus</taxon>
    </lineage>
</organism>
<dbReference type="SUPFAM" id="SSF51445">
    <property type="entry name" value="(Trans)glycosidases"/>
    <property type="match status" value="1"/>
</dbReference>
<dbReference type="Gene3D" id="3.20.20.80">
    <property type="entry name" value="Glycosidases"/>
    <property type="match status" value="1"/>
</dbReference>
<dbReference type="InterPro" id="IPR044143">
    <property type="entry name" value="GlgB_N_E_set_prok"/>
</dbReference>
<dbReference type="Proteomes" id="UP001519293">
    <property type="component" value="Unassembled WGS sequence"/>
</dbReference>
<comment type="function">
    <text evidence="2 10">Catalyzes the formation of the alpha-1,6-glucosidic linkages in glycogen by scission of a 1,4-alpha-linked oligosaccharide from growing alpha-1,4-glucan chains and the subsequent attachment of the oligosaccharide to the alpha-1,6 position.</text>
</comment>